<keyword evidence="5 7" id="KW-1133">Transmembrane helix</keyword>
<evidence type="ECO:0000256" key="7">
    <source>
        <dbReference type="SAM" id="Phobius"/>
    </source>
</evidence>
<dbReference type="PANTHER" id="PTHR42718">
    <property type="entry name" value="MAJOR FACILITATOR SUPERFAMILY MULTIDRUG TRANSPORTER MFSC"/>
    <property type="match status" value="1"/>
</dbReference>
<dbReference type="EMBL" id="JAVDQF010000001">
    <property type="protein sequence ID" value="MDR6270359.1"/>
    <property type="molecule type" value="Genomic_DNA"/>
</dbReference>
<evidence type="ECO:0000256" key="4">
    <source>
        <dbReference type="ARBA" id="ARBA00022692"/>
    </source>
</evidence>
<feature type="transmembrane region" description="Helical" evidence="7">
    <location>
        <begin position="66"/>
        <end position="83"/>
    </location>
</feature>
<dbReference type="SUPFAM" id="SSF103473">
    <property type="entry name" value="MFS general substrate transporter"/>
    <property type="match status" value="1"/>
</dbReference>
<feature type="domain" description="Major facilitator superfamily (MFS) profile" evidence="8">
    <location>
        <begin position="24"/>
        <end position="510"/>
    </location>
</feature>
<dbReference type="CDD" id="cd17321">
    <property type="entry name" value="MFS_MMR_MDR_like"/>
    <property type="match status" value="1"/>
</dbReference>
<evidence type="ECO:0000256" key="3">
    <source>
        <dbReference type="ARBA" id="ARBA00022475"/>
    </source>
</evidence>
<feature type="transmembrane region" description="Helical" evidence="7">
    <location>
        <begin position="210"/>
        <end position="227"/>
    </location>
</feature>
<feature type="transmembrane region" description="Helical" evidence="7">
    <location>
        <begin position="341"/>
        <end position="360"/>
    </location>
</feature>
<feature type="transmembrane region" description="Helical" evidence="7">
    <location>
        <begin position="22"/>
        <end position="46"/>
    </location>
</feature>
<keyword evidence="6 7" id="KW-0472">Membrane</keyword>
<evidence type="ECO:0000256" key="6">
    <source>
        <dbReference type="ARBA" id="ARBA00023136"/>
    </source>
</evidence>
<dbReference type="InterPro" id="IPR036259">
    <property type="entry name" value="MFS_trans_sf"/>
</dbReference>
<feature type="transmembrane region" description="Helical" evidence="7">
    <location>
        <begin position="313"/>
        <end position="334"/>
    </location>
</feature>
<dbReference type="RefSeq" id="WP_309799385.1">
    <property type="nucleotide sequence ID" value="NZ_BAAAHY010000007.1"/>
</dbReference>
<dbReference type="InterPro" id="IPR020846">
    <property type="entry name" value="MFS_dom"/>
</dbReference>
<feature type="transmembrane region" description="Helical" evidence="7">
    <location>
        <begin position="174"/>
        <end position="198"/>
    </location>
</feature>
<evidence type="ECO:0000256" key="2">
    <source>
        <dbReference type="ARBA" id="ARBA00022448"/>
    </source>
</evidence>
<comment type="caution">
    <text evidence="9">The sequence shown here is derived from an EMBL/GenBank/DDBJ whole genome shotgun (WGS) entry which is preliminary data.</text>
</comment>
<comment type="subcellular location">
    <subcellularLocation>
        <location evidence="1">Cell membrane</location>
        <topology evidence="1">Multi-pass membrane protein</topology>
    </subcellularLocation>
</comment>
<dbReference type="Proteomes" id="UP001185069">
    <property type="component" value="Unassembled WGS sequence"/>
</dbReference>
<dbReference type="PANTHER" id="PTHR42718:SF47">
    <property type="entry name" value="METHYL VIOLOGEN RESISTANCE PROTEIN SMVA"/>
    <property type="match status" value="1"/>
</dbReference>
<dbReference type="Gene3D" id="1.20.1720.10">
    <property type="entry name" value="Multidrug resistance protein D"/>
    <property type="match status" value="1"/>
</dbReference>
<feature type="transmembrane region" description="Helical" evidence="7">
    <location>
        <begin position="239"/>
        <end position="256"/>
    </location>
</feature>
<organism evidence="9 10">
    <name type="scientific">Arthrobacter russicus</name>
    <dbReference type="NCBI Taxonomy" id="172040"/>
    <lineage>
        <taxon>Bacteria</taxon>
        <taxon>Bacillati</taxon>
        <taxon>Actinomycetota</taxon>
        <taxon>Actinomycetes</taxon>
        <taxon>Micrococcales</taxon>
        <taxon>Micrococcaceae</taxon>
        <taxon>Arthrobacter</taxon>
    </lineage>
</organism>
<name>A0ABU1JDZ2_9MICC</name>
<evidence type="ECO:0000256" key="1">
    <source>
        <dbReference type="ARBA" id="ARBA00004651"/>
    </source>
</evidence>
<keyword evidence="2" id="KW-0813">Transport</keyword>
<feature type="transmembrane region" description="Helical" evidence="7">
    <location>
        <begin position="366"/>
        <end position="388"/>
    </location>
</feature>
<feature type="transmembrane region" description="Helical" evidence="7">
    <location>
        <begin position="276"/>
        <end position="298"/>
    </location>
</feature>
<feature type="transmembrane region" description="Helical" evidence="7">
    <location>
        <begin position="90"/>
        <end position="109"/>
    </location>
</feature>
<feature type="transmembrane region" description="Helical" evidence="7">
    <location>
        <begin position="409"/>
        <end position="430"/>
    </location>
</feature>
<keyword evidence="10" id="KW-1185">Reference proteome</keyword>
<dbReference type="PROSITE" id="PS50850">
    <property type="entry name" value="MFS"/>
    <property type="match status" value="1"/>
</dbReference>
<gene>
    <name evidence="9" type="ORF">JOE69_002597</name>
</gene>
<evidence type="ECO:0000313" key="10">
    <source>
        <dbReference type="Proteomes" id="UP001185069"/>
    </source>
</evidence>
<proteinExistence type="predicted"/>
<feature type="transmembrane region" description="Helical" evidence="7">
    <location>
        <begin position="148"/>
        <end position="168"/>
    </location>
</feature>
<dbReference type="Pfam" id="PF07690">
    <property type="entry name" value="MFS_1"/>
    <property type="match status" value="1"/>
</dbReference>
<dbReference type="Gene3D" id="1.20.1250.20">
    <property type="entry name" value="MFS general substrate transporter like domains"/>
    <property type="match status" value="1"/>
</dbReference>
<accession>A0ABU1JDZ2</accession>
<reference evidence="9 10" key="1">
    <citation type="submission" date="2023-07" db="EMBL/GenBank/DDBJ databases">
        <title>Sequencing the genomes of 1000 actinobacteria strains.</title>
        <authorList>
            <person name="Klenk H.-P."/>
        </authorList>
    </citation>
    <scope>NUCLEOTIDE SEQUENCE [LARGE SCALE GENOMIC DNA]</scope>
    <source>
        <strain evidence="9 10">DSM 14555</strain>
    </source>
</reference>
<evidence type="ECO:0000256" key="5">
    <source>
        <dbReference type="ARBA" id="ARBA00022989"/>
    </source>
</evidence>
<sequence length="510" mass="52761">MSANAPASSIGQAPPRASTRDWLALAVLMLPVLLIAVDNTVLSFAIPEISTTLSPSAPDLLWIVDVYPLVLAGLLVSMGSFADRVGRRKMLLIGGAGFTLVSVLAAFAPTAGWLIAARALLGFFGAMLMPSTLSLIRNIFLDTRQRRTAIAIWAACFSGGAALGPIVGGLLLEHFWWGSVFLLAVPVLIPLLIFGPIFITESRDPRPGPIDPVSILLSFAGMVPFVYSIKTFATEGFGIKFAVTAIFGALCIWLFIRRQLRRSSPMLDVTLFRNPVFTGGVLANLLSVFSLVGFLFFISQHLQLVAGLAPTQAGLALLPGLIVAVAAGLLVVPLARFIKPVWLVTGGLLLNAVGYAVVALLNPPPIAVLIIAFAVLGMGVGAAETISNDLILASAPAEKAGAASAISETAYELGSVLGTAILGSVLAAVYRAQLQLPTGLDGAATQKAEGTLGGALEVAGQQSPGVGEALRESAMSAFDSGAVVTSTVGFILMLAAAALAIVTLRKAKAS</sequence>
<keyword evidence="3" id="KW-1003">Cell membrane</keyword>
<feature type="transmembrane region" description="Helical" evidence="7">
    <location>
        <begin position="482"/>
        <end position="504"/>
    </location>
</feature>
<protein>
    <submittedName>
        <fullName evidence="9">DHA2 family multidrug resistance protein-like MFS transporter</fullName>
    </submittedName>
</protein>
<evidence type="ECO:0000313" key="9">
    <source>
        <dbReference type="EMBL" id="MDR6270359.1"/>
    </source>
</evidence>
<feature type="transmembrane region" description="Helical" evidence="7">
    <location>
        <begin position="115"/>
        <end position="136"/>
    </location>
</feature>
<keyword evidence="4 7" id="KW-0812">Transmembrane</keyword>
<evidence type="ECO:0000259" key="8">
    <source>
        <dbReference type="PROSITE" id="PS50850"/>
    </source>
</evidence>
<dbReference type="InterPro" id="IPR011701">
    <property type="entry name" value="MFS"/>
</dbReference>